<evidence type="ECO:0000256" key="1">
    <source>
        <dbReference type="ARBA" id="ARBA00006174"/>
    </source>
</evidence>
<dbReference type="Pfam" id="PF19305">
    <property type="entry name" value="MmgE_PrpD_C"/>
    <property type="match status" value="1"/>
</dbReference>
<dbReference type="InterPro" id="IPR045337">
    <property type="entry name" value="MmgE_PrpD_C"/>
</dbReference>
<dbReference type="Gene3D" id="3.30.1330.120">
    <property type="entry name" value="2-methylcitrate dehydratase PrpD"/>
    <property type="match status" value="1"/>
</dbReference>
<feature type="domain" description="MmgE/PrpD N-terminal" evidence="2">
    <location>
        <begin position="6"/>
        <end position="249"/>
    </location>
</feature>
<dbReference type="InterPro" id="IPR042188">
    <property type="entry name" value="MmgE/PrpD_sf_2"/>
</dbReference>
<name>A0ABT2TBX2_9FIRM</name>
<dbReference type="InterPro" id="IPR042183">
    <property type="entry name" value="MmgE/PrpD_sf_1"/>
</dbReference>
<evidence type="ECO:0000313" key="4">
    <source>
        <dbReference type="EMBL" id="MCU6747780.1"/>
    </source>
</evidence>
<keyword evidence="5" id="KW-1185">Reference proteome</keyword>
<dbReference type="RefSeq" id="WP_059069032.1">
    <property type="nucleotide sequence ID" value="NZ_JAOQJX010000012.1"/>
</dbReference>
<proteinExistence type="inferred from homology"/>
<comment type="caution">
    <text evidence="4">The sequence shown here is derived from an EMBL/GenBank/DDBJ whole genome shotgun (WGS) entry which is preliminary data.</text>
</comment>
<evidence type="ECO:0000259" key="2">
    <source>
        <dbReference type="Pfam" id="PF03972"/>
    </source>
</evidence>
<dbReference type="Gene3D" id="1.10.4100.10">
    <property type="entry name" value="2-methylcitrate dehydratase PrpD"/>
    <property type="match status" value="1"/>
</dbReference>
<protein>
    <submittedName>
        <fullName evidence="4">MmgE/PrpD family protein</fullName>
    </submittedName>
</protein>
<evidence type="ECO:0000313" key="5">
    <source>
        <dbReference type="Proteomes" id="UP001652394"/>
    </source>
</evidence>
<reference evidence="4 5" key="1">
    <citation type="journal article" date="2021" name="ISME Commun">
        <title>Automated analysis of genomic sequences facilitates high-throughput and comprehensive description of bacteria.</title>
        <authorList>
            <person name="Hitch T.C.A."/>
        </authorList>
    </citation>
    <scope>NUCLEOTIDE SEQUENCE [LARGE SCALE GENOMIC DNA]</scope>
    <source>
        <strain evidence="4 5">H2_18</strain>
    </source>
</reference>
<organism evidence="4 5">
    <name type="scientific">Faecalicatena acetigenes</name>
    <dbReference type="NCBI Taxonomy" id="2981790"/>
    <lineage>
        <taxon>Bacteria</taxon>
        <taxon>Bacillati</taxon>
        <taxon>Bacillota</taxon>
        <taxon>Clostridia</taxon>
        <taxon>Lachnospirales</taxon>
        <taxon>Lachnospiraceae</taxon>
        <taxon>Faecalicatena</taxon>
    </lineage>
</organism>
<dbReference type="SUPFAM" id="SSF103378">
    <property type="entry name" value="2-methylcitrate dehydratase PrpD"/>
    <property type="match status" value="1"/>
</dbReference>
<dbReference type="PANTHER" id="PTHR16943">
    <property type="entry name" value="2-METHYLCITRATE DEHYDRATASE-RELATED"/>
    <property type="match status" value="1"/>
</dbReference>
<sequence>MSITKTLSKFIYELEYSDLSAQVIETTKLYIADYYAALAAGIWINKEFNEKVTRLILDTGGVKEASVFMTTKKIPVEQAAFLNALYAHGADMDDGNRKAMGHTAVSVMSAVFAIAEKSEASGQDIITAINAGYEVCNRVAAAAQPGLAHRGFHSTGTAGALGAAAACAKLMKLNEKEIYSAISLAAVQSSGLILVSESGQCCKPINPANAAKTGVFSAKLAELGIDTPKKPLESDKGWLHAMSEHVDIKEITETLGKIYTIAESYLKLYPACRHTHCVIDAALALRKHICEKQFVDKIEKIDISIYENAIRYTGTIKYPKSSGEAKFSLYYAFAKAFLVGRYGFDEIEEPVISVEEKALIDKINLIPDNTYEDKRRGIRGAKVVLTTTDGKVFEEVVTIPKGEAGNPVFWEEIGLKVKTCFAKEPAINYKNVIKYIQNFEKLQKYHSINECLIYID</sequence>
<comment type="similarity">
    <text evidence="1">Belongs to the PrpD family.</text>
</comment>
<gene>
    <name evidence="4" type="ORF">OCV51_08965</name>
</gene>
<accession>A0ABT2TBX2</accession>
<dbReference type="PANTHER" id="PTHR16943:SF8">
    <property type="entry name" value="2-METHYLCITRATE DEHYDRATASE"/>
    <property type="match status" value="1"/>
</dbReference>
<dbReference type="InterPro" id="IPR036148">
    <property type="entry name" value="MmgE/PrpD_sf"/>
</dbReference>
<evidence type="ECO:0000259" key="3">
    <source>
        <dbReference type="Pfam" id="PF19305"/>
    </source>
</evidence>
<dbReference type="Pfam" id="PF03972">
    <property type="entry name" value="MmgE_PrpD_N"/>
    <property type="match status" value="1"/>
</dbReference>
<dbReference type="InterPro" id="IPR005656">
    <property type="entry name" value="MmgE_PrpD"/>
</dbReference>
<dbReference type="EMBL" id="JAOQJX010000012">
    <property type="protein sequence ID" value="MCU6747780.1"/>
    <property type="molecule type" value="Genomic_DNA"/>
</dbReference>
<dbReference type="InterPro" id="IPR045336">
    <property type="entry name" value="MmgE_PrpD_N"/>
</dbReference>
<dbReference type="Proteomes" id="UP001652394">
    <property type="component" value="Unassembled WGS sequence"/>
</dbReference>
<feature type="domain" description="MmgE/PrpD C-terminal" evidence="3">
    <location>
        <begin position="269"/>
        <end position="422"/>
    </location>
</feature>